<dbReference type="GO" id="GO:0003964">
    <property type="term" value="F:RNA-directed DNA polymerase activity"/>
    <property type="evidence" value="ECO:0007669"/>
    <property type="project" value="UniProtKB-EC"/>
</dbReference>
<evidence type="ECO:0000313" key="14">
    <source>
        <dbReference type="Proteomes" id="UP000479190"/>
    </source>
</evidence>
<dbReference type="InterPro" id="IPR036875">
    <property type="entry name" value="Znf_CCHC_sf"/>
</dbReference>
<evidence type="ECO:0000256" key="8">
    <source>
        <dbReference type="SAM" id="Coils"/>
    </source>
</evidence>
<dbReference type="GO" id="GO:0003676">
    <property type="term" value="F:nucleic acid binding"/>
    <property type="evidence" value="ECO:0007669"/>
    <property type="project" value="InterPro"/>
</dbReference>
<organism evidence="13 14">
    <name type="scientific">Trichogramma brassicae</name>
    <dbReference type="NCBI Taxonomy" id="86971"/>
    <lineage>
        <taxon>Eukaryota</taxon>
        <taxon>Metazoa</taxon>
        <taxon>Ecdysozoa</taxon>
        <taxon>Arthropoda</taxon>
        <taxon>Hexapoda</taxon>
        <taxon>Insecta</taxon>
        <taxon>Pterygota</taxon>
        <taxon>Neoptera</taxon>
        <taxon>Endopterygota</taxon>
        <taxon>Hymenoptera</taxon>
        <taxon>Apocrita</taxon>
        <taxon>Proctotrupomorpha</taxon>
        <taxon>Chalcidoidea</taxon>
        <taxon>Trichogrammatidae</taxon>
        <taxon>Trichogramma</taxon>
    </lineage>
</organism>
<feature type="domain" description="Peptidase A2" evidence="11">
    <location>
        <begin position="387"/>
        <end position="468"/>
    </location>
</feature>
<dbReference type="Gene3D" id="3.10.10.10">
    <property type="entry name" value="HIV Type 1 Reverse Transcriptase, subunit A, domain 1"/>
    <property type="match status" value="1"/>
</dbReference>
<dbReference type="GO" id="GO:0004190">
    <property type="term" value="F:aspartic-type endopeptidase activity"/>
    <property type="evidence" value="ECO:0007669"/>
    <property type="project" value="InterPro"/>
</dbReference>
<evidence type="ECO:0000256" key="9">
    <source>
        <dbReference type="SAM" id="MobiDB-lite"/>
    </source>
</evidence>
<accession>A0A6H5IGI1</accession>
<evidence type="ECO:0000256" key="1">
    <source>
        <dbReference type="ARBA" id="ARBA00012493"/>
    </source>
</evidence>
<evidence type="ECO:0000256" key="5">
    <source>
        <dbReference type="ARBA" id="ARBA00022759"/>
    </source>
</evidence>
<keyword evidence="7" id="KW-0479">Metal-binding</keyword>
<dbReference type="PROSITE" id="PS50800">
    <property type="entry name" value="SAP"/>
    <property type="match status" value="1"/>
</dbReference>
<dbReference type="PROSITE" id="PS50175">
    <property type="entry name" value="ASP_PROT_RETROV"/>
    <property type="match status" value="1"/>
</dbReference>
<dbReference type="Pfam" id="PF17921">
    <property type="entry name" value="Integrase_H2C2"/>
    <property type="match status" value="1"/>
</dbReference>
<dbReference type="PROSITE" id="PS50158">
    <property type="entry name" value="ZF_CCHC"/>
    <property type="match status" value="2"/>
</dbReference>
<dbReference type="InterPro" id="IPR001995">
    <property type="entry name" value="Peptidase_A2_cat"/>
</dbReference>
<keyword evidence="5" id="KW-0255">Endonuclease</keyword>
<reference evidence="13 14" key="1">
    <citation type="submission" date="2020-02" db="EMBL/GenBank/DDBJ databases">
        <authorList>
            <person name="Ferguson B K."/>
        </authorList>
    </citation>
    <scope>NUCLEOTIDE SEQUENCE [LARGE SCALE GENOMIC DNA]</scope>
</reference>
<dbReference type="InterPro" id="IPR043502">
    <property type="entry name" value="DNA/RNA_pol_sf"/>
</dbReference>
<feature type="region of interest" description="Disordered" evidence="9">
    <location>
        <begin position="23"/>
        <end position="61"/>
    </location>
</feature>
<dbReference type="Pfam" id="PF00098">
    <property type="entry name" value="zf-CCHC"/>
    <property type="match status" value="2"/>
</dbReference>
<feature type="compositionally biased region" description="Acidic residues" evidence="9">
    <location>
        <begin position="49"/>
        <end position="60"/>
    </location>
</feature>
<dbReference type="OrthoDB" id="7699516at2759"/>
<dbReference type="Gene3D" id="4.10.60.10">
    <property type="entry name" value="Zinc finger, CCHC-type"/>
    <property type="match status" value="1"/>
</dbReference>
<keyword evidence="7" id="KW-0862">Zinc</keyword>
<name>A0A6H5IGI1_9HYME</name>
<dbReference type="Gene3D" id="1.10.720.30">
    <property type="entry name" value="SAP domain"/>
    <property type="match status" value="1"/>
</dbReference>
<dbReference type="Gene3D" id="2.40.70.10">
    <property type="entry name" value="Acid Proteases"/>
    <property type="match status" value="1"/>
</dbReference>
<dbReference type="EMBL" id="CADCXV010000839">
    <property type="protein sequence ID" value="CAB0036935.1"/>
    <property type="molecule type" value="Genomic_DNA"/>
</dbReference>
<evidence type="ECO:0000259" key="12">
    <source>
        <dbReference type="PROSITE" id="PS50800"/>
    </source>
</evidence>
<evidence type="ECO:0000256" key="2">
    <source>
        <dbReference type="ARBA" id="ARBA00022679"/>
    </source>
</evidence>
<protein>
    <recommendedName>
        <fullName evidence="1">RNA-directed DNA polymerase</fullName>
        <ecNumber evidence="1">2.7.7.49</ecNumber>
    </recommendedName>
</protein>
<dbReference type="InterPro" id="IPR001878">
    <property type="entry name" value="Znf_CCHC"/>
</dbReference>
<keyword evidence="6" id="KW-0378">Hydrolase</keyword>
<dbReference type="Pfam" id="PF02037">
    <property type="entry name" value="SAP"/>
    <property type="match status" value="1"/>
</dbReference>
<evidence type="ECO:0000256" key="3">
    <source>
        <dbReference type="ARBA" id="ARBA00022695"/>
    </source>
</evidence>
<dbReference type="SUPFAM" id="SSF57756">
    <property type="entry name" value="Retrovirus zinc finger-like domains"/>
    <property type="match status" value="1"/>
</dbReference>
<evidence type="ECO:0000256" key="4">
    <source>
        <dbReference type="ARBA" id="ARBA00022722"/>
    </source>
</evidence>
<keyword evidence="8" id="KW-0175">Coiled coil</keyword>
<keyword evidence="2" id="KW-0808">Transferase</keyword>
<proteinExistence type="predicted"/>
<feature type="domain" description="CCHC-type" evidence="10">
    <location>
        <begin position="324"/>
        <end position="339"/>
    </location>
</feature>
<dbReference type="PANTHER" id="PTHR37984">
    <property type="entry name" value="PROTEIN CBG26694"/>
    <property type="match status" value="1"/>
</dbReference>
<dbReference type="InterPro" id="IPR021109">
    <property type="entry name" value="Peptidase_aspartic_dom_sf"/>
</dbReference>
<dbReference type="InterPro" id="IPR050951">
    <property type="entry name" value="Retrovirus_Pol_polyprotein"/>
</dbReference>
<dbReference type="GO" id="GO:0008270">
    <property type="term" value="F:zinc ion binding"/>
    <property type="evidence" value="ECO:0007669"/>
    <property type="project" value="UniProtKB-KW"/>
</dbReference>
<dbReference type="InterPro" id="IPR036361">
    <property type="entry name" value="SAP_dom_sf"/>
</dbReference>
<keyword evidence="3" id="KW-0548">Nucleotidyltransferase</keyword>
<dbReference type="Proteomes" id="UP000479190">
    <property type="component" value="Unassembled WGS sequence"/>
</dbReference>
<evidence type="ECO:0000313" key="13">
    <source>
        <dbReference type="EMBL" id="CAB0036935.1"/>
    </source>
</evidence>
<dbReference type="GO" id="GO:0004519">
    <property type="term" value="F:endonuclease activity"/>
    <property type="evidence" value="ECO:0007669"/>
    <property type="project" value="UniProtKB-KW"/>
</dbReference>
<dbReference type="SMART" id="SM00343">
    <property type="entry name" value="ZnF_C2HC"/>
    <property type="match status" value="2"/>
</dbReference>
<dbReference type="AlphaFoldDB" id="A0A6H5IGI1"/>
<feature type="region of interest" description="Disordered" evidence="9">
    <location>
        <begin position="273"/>
        <end position="295"/>
    </location>
</feature>
<dbReference type="InterPro" id="IPR041588">
    <property type="entry name" value="Integrase_H2C2"/>
</dbReference>
<evidence type="ECO:0000259" key="10">
    <source>
        <dbReference type="PROSITE" id="PS50158"/>
    </source>
</evidence>
<gene>
    <name evidence="13" type="ORF">TBRA_LOCUS8775</name>
</gene>
<keyword evidence="4" id="KW-0540">Nuclease</keyword>
<dbReference type="SUPFAM" id="SSF50630">
    <property type="entry name" value="Acid proteases"/>
    <property type="match status" value="1"/>
</dbReference>
<dbReference type="GO" id="GO:0006508">
    <property type="term" value="P:proteolysis"/>
    <property type="evidence" value="ECO:0007669"/>
    <property type="project" value="InterPro"/>
</dbReference>
<keyword evidence="14" id="KW-1185">Reference proteome</keyword>
<feature type="coiled-coil region" evidence="8">
    <location>
        <begin position="68"/>
        <end position="95"/>
    </location>
</feature>
<dbReference type="EC" id="2.7.7.49" evidence="1"/>
<keyword evidence="7" id="KW-0863">Zinc-finger</keyword>
<sequence length="723" mass="83812">MSRRTEPQDLTVVQLKAKLNKRALPTSGTKNELISRLHEADPNGSWLDASEDEREGEEEMERVSRREMDILRRERELMQRELELVRRELELARRGNVEHPNEAPVGRHVKTDIKAVSALIGTFDGEECFENWQRQLTLLRTTYGLDDRTTRVLIGTKLVGNAQRWFHSKAEHLELNAEELLETMKMMFHHQVSKLTRRRNFEARKWKQSESFTEYFHEKSILANKVPVEMEELIECLIEGIPDTQLRNQARLHSFASSTDMLRAFEKIVLPRSNYPGKQATSTNGSNPRKEPNNQERTMRCFNCRQEGHTKAECTQVKRGRPNCYTCGIEGHIARNCPENSEKKKATERVNNVDSGDQPEDEVFKNIEYCIELNNNNDQREFYNVRLRTLIDSGSAVSFIKEKHVPVESMKVNSRASEDYRGINGINLIVLGYLHCNLTFNDREFENVLFLVVPDYTMASSAVIGRDHFKTLGISVKYETQSDLEVNTIMNIDFSSDTDSTEMLRVNPSIPVNKQNELRDIFRTEYVQRERPREPKVKAELSLSLRDHKPFHFSPRRLSYVEKEQVSRILDGWMESGVIRPSKSEYASPIVLVRKKNGEIQGMVTHVLRKHHDDLCHLSVDKTYMSILSAYWFPNLKDRVKLYIQDCLKCIAFSPTTGKAEVLGPRVNGRLECFVLGRGYTRAELLCRHGIPTYMPAAFVACAHSRRIIRYPYIHIEYAQSRR</sequence>
<dbReference type="PANTHER" id="PTHR37984:SF5">
    <property type="entry name" value="PROTEIN NYNRIN-LIKE"/>
    <property type="match status" value="1"/>
</dbReference>
<evidence type="ECO:0000256" key="6">
    <source>
        <dbReference type="ARBA" id="ARBA00022801"/>
    </source>
</evidence>
<feature type="domain" description="CCHC-type" evidence="10">
    <location>
        <begin position="300"/>
        <end position="316"/>
    </location>
</feature>
<dbReference type="CDD" id="cd00303">
    <property type="entry name" value="retropepsin_like"/>
    <property type="match status" value="1"/>
</dbReference>
<feature type="domain" description="SAP" evidence="12">
    <location>
        <begin position="7"/>
        <end position="41"/>
    </location>
</feature>
<dbReference type="SUPFAM" id="SSF56672">
    <property type="entry name" value="DNA/RNA polymerases"/>
    <property type="match status" value="1"/>
</dbReference>
<dbReference type="SUPFAM" id="SSF68906">
    <property type="entry name" value="SAP domain"/>
    <property type="match status" value="1"/>
</dbReference>
<dbReference type="SMART" id="SM00513">
    <property type="entry name" value="SAP"/>
    <property type="match status" value="1"/>
</dbReference>
<dbReference type="InterPro" id="IPR003034">
    <property type="entry name" value="SAP_dom"/>
</dbReference>
<evidence type="ECO:0000256" key="7">
    <source>
        <dbReference type="PROSITE-ProRule" id="PRU00047"/>
    </source>
</evidence>
<evidence type="ECO:0000259" key="11">
    <source>
        <dbReference type="PROSITE" id="PS50175"/>
    </source>
</evidence>